<keyword evidence="1" id="KW-0812">Transmembrane</keyword>
<keyword evidence="1" id="KW-1133">Transmembrane helix</keyword>
<protein>
    <submittedName>
        <fullName evidence="2">Uncharacterized protein</fullName>
    </submittedName>
</protein>
<reference evidence="3" key="1">
    <citation type="journal article" date="2019" name="Int. J. Syst. Evol. Microbiol.">
        <title>The Global Catalogue of Microorganisms (GCM) 10K type strain sequencing project: providing services to taxonomists for standard genome sequencing and annotation.</title>
        <authorList>
            <consortium name="The Broad Institute Genomics Platform"/>
            <consortium name="The Broad Institute Genome Sequencing Center for Infectious Disease"/>
            <person name="Wu L."/>
            <person name="Ma J."/>
        </authorList>
    </citation>
    <scope>NUCLEOTIDE SEQUENCE [LARGE SCALE GENOMIC DNA]</scope>
    <source>
        <strain evidence="3">JCM 17217</strain>
    </source>
</reference>
<comment type="caution">
    <text evidence="2">The sequence shown here is derived from an EMBL/GenBank/DDBJ whole genome shotgun (WGS) entry which is preliminary data.</text>
</comment>
<accession>A0ABP7PEI2</accession>
<gene>
    <name evidence="2" type="ORF">GCM10022407_08610</name>
</gene>
<feature type="transmembrane region" description="Helical" evidence="1">
    <location>
        <begin position="12"/>
        <end position="35"/>
    </location>
</feature>
<organism evidence="2 3">
    <name type="scientific">Hymenobacter antarcticus</name>
    <dbReference type="NCBI Taxonomy" id="486270"/>
    <lineage>
        <taxon>Bacteria</taxon>
        <taxon>Pseudomonadati</taxon>
        <taxon>Bacteroidota</taxon>
        <taxon>Cytophagia</taxon>
        <taxon>Cytophagales</taxon>
        <taxon>Hymenobacteraceae</taxon>
        <taxon>Hymenobacter</taxon>
    </lineage>
</organism>
<keyword evidence="1" id="KW-0472">Membrane</keyword>
<evidence type="ECO:0000256" key="1">
    <source>
        <dbReference type="SAM" id="Phobius"/>
    </source>
</evidence>
<sequence>MGSLSQILVGNYFAALATGLFAAGLLLSNIVYLPSPTKVAINSLRNWRNLTAILLVASSIGLFGYDIGRALYQAIHKPTAETTAK</sequence>
<name>A0ABP7PEI2_9BACT</name>
<evidence type="ECO:0000313" key="2">
    <source>
        <dbReference type="EMBL" id="GAA3964244.1"/>
    </source>
</evidence>
<dbReference type="EMBL" id="BAABDI010000003">
    <property type="protein sequence ID" value="GAA3964244.1"/>
    <property type="molecule type" value="Genomic_DNA"/>
</dbReference>
<dbReference type="Proteomes" id="UP001501556">
    <property type="component" value="Unassembled WGS sequence"/>
</dbReference>
<evidence type="ECO:0000313" key="3">
    <source>
        <dbReference type="Proteomes" id="UP001501556"/>
    </source>
</evidence>
<keyword evidence="3" id="KW-1185">Reference proteome</keyword>
<proteinExistence type="predicted"/>
<feature type="transmembrane region" description="Helical" evidence="1">
    <location>
        <begin position="47"/>
        <end position="67"/>
    </location>
</feature>